<sequence>MWEEDATITLIGNVGASDVGVIAPERMSHRTFRQAHMMDHGAVVLDPALQSAEPSSAASSGLDGAPPTFTAHDDNDDNDDNDNDGGGGGGGGEWQGQGLHGHHQQHSPGTPISAHGGGSSGETPHHDAFHGGNLDDPKRPRACEACRGLKVRCEPDANDPDGPCKRCKKAGRNCVVTMPTRKRQKKTDSRVAELEKKIDALTASLQARGNSATPSTAAAGAASVAMSASATKDENLQKQRGWGDNGMSRNWNTVAIAETPGSPADGLGLDSQELNSSDRGRYDTMIPPAAGQKRKFADRGDTPADMTESGNGGRPAPPIHMGSDYADVVERGILSAEKAAELFERYNTHMMPHMPAVVFAAGTTAEETRRFKPLLFLAIMSAASSESPNVQRRLVKELMQIFAEKIIITGEKSLEIVQALQVAVIWYWPPEHFEELKFYQLVHIGAVMALDIGLGRRTAGRKMQIPYQWRNHPFRRAPPPDPSSIECRRAWLAAYFLAANTSMALHRPNLVRWTSFMAESMEVLQTSADAAPTDKYFCHLVWTHRLAEEVGIQFSMDDPAVVPNITDSRTQYSLRMLERDLEKYTASVPKEEMQSTLRMSFHVLSLYMHEIALHTKTDDIRPPFDTATLKDGMLTSLTLTTSHINALSACLSAIDGIFDAFLAMEVPSIRCLPVFNFVRIAYAVVVLIKMYFSATAPGSELGKVIDKDNMKVESYLDALLEKFRAAASDDRSRPAAKFMVVLVMLRSWFLKQSKGLATGGPPGSGGQSAFGSAATPGVAMPTSTSQVEQTPASTHTSRPIERTPMEDQQRAFQPGPPPPRMREYPAANTPLHLLSEIATNDHSGRVTNNMLWNPPPSSARQSFLYDPSAVTPTPLGGSRAGPGTASSGTVDHPSVSSNTNTGSAAAPWTNSAWAGDLQDMGFDVGFTEGLSLEEITTGFGASPDSLSNGMRYVMAQDPWLSGIGGFENLFEGMPGASGPPMFPM</sequence>
<keyword evidence="4" id="KW-0805">Transcription regulation</keyword>
<dbReference type="SUPFAM" id="SSF57701">
    <property type="entry name" value="Zn2/Cys6 DNA-binding domain"/>
    <property type="match status" value="1"/>
</dbReference>
<keyword evidence="7" id="KW-0539">Nucleus</keyword>
<dbReference type="Pfam" id="PF00172">
    <property type="entry name" value="Zn_clus"/>
    <property type="match status" value="1"/>
</dbReference>
<keyword evidence="5" id="KW-0238">DNA-binding</keyword>
<accession>A0A4T0WFN1</accession>
<protein>
    <submittedName>
        <fullName evidence="10">Transcriptional regulator WAR1</fullName>
    </submittedName>
</protein>
<dbReference type="SMART" id="SM00066">
    <property type="entry name" value="GAL4"/>
    <property type="match status" value="1"/>
</dbReference>
<dbReference type="PROSITE" id="PS50048">
    <property type="entry name" value="ZN2_CY6_FUNGAL_2"/>
    <property type="match status" value="1"/>
</dbReference>
<evidence type="ECO:0000259" key="9">
    <source>
        <dbReference type="PROSITE" id="PS50048"/>
    </source>
</evidence>
<evidence type="ECO:0000256" key="6">
    <source>
        <dbReference type="ARBA" id="ARBA00023163"/>
    </source>
</evidence>
<dbReference type="InterPro" id="IPR001138">
    <property type="entry name" value="Zn2Cys6_DnaBD"/>
</dbReference>
<evidence type="ECO:0000256" key="1">
    <source>
        <dbReference type="ARBA" id="ARBA00004123"/>
    </source>
</evidence>
<reference evidence="10 11" key="1">
    <citation type="journal article" date="2019" name="Genome Biol. Evol.">
        <title>Genomic Plasticity Mediated by Transposable Elements in the Plant Pathogenic Fungus Colletotrichum higginsianum.</title>
        <authorList>
            <person name="Tsushima A."/>
            <person name="Gan P."/>
            <person name="Kumakura N."/>
            <person name="Narusaka M."/>
            <person name="Takano Y."/>
            <person name="Narusaka Y."/>
            <person name="Shirasu K."/>
        </authorList>
    </citation>
    <scope>NUCLEOTIDE SEQUENCE [LARGE SCALE GENOMIC DNA]</scope>
    <source>
        <strain evidence="10 11">MAFF305635-RFP</strain>
    </source>
</reference>
<feature type="compositionally biased region" description="Basic and acidic residues" evidence="8">
    <location>
        <begin position="123"/>
        <end position="139"/>
    </location>
</feature>
<feature type="domain" description="Zn(2)-C6 fungal-type" evidence="9">
    <location>
        <begin position="142"/>
        <end position="176"/>
    </location>
</feature>
<dbReference type="OrthoDB" id="8062037at2759"/>
<dbReference type="AlphaFoldDB" id="A0A4T0WFN1"/>
<comment type="subcellular location">
    <subcellularLocation>
        <location evidence="1">Nucleus</location>
    </subcellularLocation>
</comment>
<organism evidence="10 11">
    <name type="scientific">Colletotrichum higginsianum</name>
    <dbReference type="NCBI Taxonomy" id="80884"/>
    <lineage>
        <taxon>Eukaryota</taxon>
        <taxon>Fungi</taxon>
        <taxon>Dikarya</taxon>
        <taxon>Ascomycota</taxon>
        <taxon>Pezizomycotina</taxon>
        <taxon>Sordariomycetes</taxon>
        <taxon>Hypocreomycetidae</taxon>
        <taxon>Glomerellales</taxon>
        <taxon>Glomerellaceae</taxon>
        <taxon>Colletotrichum</taxon>
        <taxon>Colletotrichum destructivum species complex</taxon>
    </lineage>
</organism>
<feature type="region of interest" description="Disordered" evidence="8">
    <location>
        <begin position="867"/>
        <end position="904"/>
    </location>
</feature>
<dbReference type="EMBL" id="MWPZ01000002">
    <property type="protein sequence ID" value="TID04800.1"/>
    <property type="molecule type" value="Genomic_DNA"/>
</dbReference>
<comment type="caution">
    <text evidence="10">The sequence shown here is derived from an EMBL/GenBank/DDBJ whole genome shotgun (WGS) entry which is preliminary data.</text>
</comment>
<evidence type="ECO:0000256" key="5">
    <source>
        <dbReference type="ARBA" id="ARBA00023125"/>
    </source>
</evidence>
<dbReference type="GO" id="GO:0000976">
    <property type="term" value="F:transcription cis-regulatory region binding"/>
    <property type="evidence" value="ECO:0007669"/>
    <property type="project" value="TreeGrafter"/>
</dbReference>
<evidence type="ECO:0000256" key="4">
    <source>
        <dbReference type="ARBA" id="ARBA00023015"/>
    </source>
</evidence>
<feature type="region of interest" description="Disordered" evidence="8">
    <location>
        <begin position="50"/>
        <end position="139"/>
    </location>
</feature>
<feature type="compositionally biased region" description="Basic and acidic residues" evidence="8">
    <location>
        <begin position="798"/>
        <end position="809"/>
    </location>
</feature>
<keyword evidence="6" id="KW-0804">Transcription</keyword>
<dbReference type="GO" id="GO:0005634">
    <property type="term" value="C:nucleus"/>
    <property type="evidence" value="ECO:0007669"/>
    <property type="project" value="UniProtKB-SubCell"/>
</dbReference>
<dbReference type="Proteomes" id="UP000305883">
    <property type="component" value="Unassembled WGS sequence"/>
</dbReference>
<name>A0A4T0WFN1_9PEZI</name>
<evidence type="ECO:0000256" key="7">
    <source>
        <dbReference type="ARBA" id="ARBA00023242"/>
    </source>
</evidence>
<keyword evidence="2" id="KW-0479">Metal-binding</keyword>
<dbReference type="PANTHER" id="PTHR31845:SF39">
    <property type="entry name" value="TRANSCRIPTION FACTOR PBCR-RELATED"/>
    <property type="match status" value="1"/>
</dbReference>
<dbReference type="InterPro" id="IPR036864">
    <property type="entry name" value="Zn2-C6_fun-type_DNA-bd_sf"/>
</dbReference>
<dbReference type="FunFam" id="4.10.240.10:FF:000003">
    <property type="entry name" value="C6 transcription factor (Leu3)"/>
    <property type="match status" value="1"/>
</dbReference>
<feature type="compositionally biased region" description="Gly residues" evidence="8">
    <location>
        <begin position="758"/>
        <end position="768"/>
    </location>
</feature>
<feature type="compositionally biased region" description="Polar residues" evidence="8">
    <location>
        <begin position="781"/>
        <end position="797"/>
    </location>
</feature>
<proteinExistence type="predicted"/>
<dbReference type="CDD" id="cd00067">
    <property type="entry name" value="GAL4"/>
    <property type="match status" value="1"/>
</dbReference>
<evidence type="ECO:0000256" key="2">
    <source>
        <dbReference type="ARBA" id="ARBA00022723"/>
    </source>
</evidence>
<dbReference type="PANTHER" id="PTHR31845">
    <property type="entry name" value="FINGER DOMAIN PROTEIN, PUTATIVE-RELATED"/>
    <property type="match status" value="1"/>
</dbReference>
<gene>
    <name evidence="10" type="ORF">CH35J_002971</name>
</gene>
<dbReference type="CDD" id="cd12148">
    <property type="entry name" value="fungal_TF_MHR"/>
    <property type="match status" value="1"/>
</dbReference>
<feature type="compositionally biased region" description="Polar residues" evidence="8">
    <location>
        <begin position="884"/>
        <end position="904"/>
    </location>
</feature>
<feature type="compositionally biased region" description="Gly residues" evidence="8">
    <location>
        <begin position="84"/>
        <end position="99"/>
    </location>
</feature>
<dbReference type="GO" id="GO:0008270">
    <property type="term" value="F:zinc ion binding"/>
    <property type="evidence" value="ECO:0007669"/>
    <property type="project" value="InterPro"/>
</dbReference>
<feature type="compositionally biased region" description="Acidic residues" evidence="8">
    <location>
        <begin position="74"/>
        <end position="83"/>
    </location>
</feature>
<feature type="region of interest" description="Disordered" evidence="8">
    <location>
        <begin position="292"/>
        <end position="320"/>
    </location>
</feature>
<evidence type="ECO:0000256" key="3">
    <source>
        <dbReference type="ARBA" id="ARBA00022833"/>
    </source>
</evidence>
<keyword evidence="3" id="KW-0862">Zinc</keyword>
<dbReference type="PROSITE" id="PS00463">
    <property type="entry name" value="ZN2_CY6_FUNGAL_1"/>
    <property type="match status" value="1"/>
</dbReference>
<evidence type="ECO:0000313" key="10">
    <source>
        <dbReference type="EMBL" id="TID04800.1"/>
    </source>
</evidence>
<feature type="region of interest" description="Disordered" evidence="8">
    <location>
        <begin position="228"/>
        <end position="248"/>
    </location>
</feature>
<evidence type="ECO:0000313" key="11">
    <source>
        <dbReference type="Proteomes" id="UP000305883"/>
    </source>
</evidence>
<dbReference type="InterPro" id="IPR051089">
    <property type="entry name" value="prtT"/>
</dbReference>
<dbReference type="GO" id="GO:0000981">
    <property type="term" value="F:DNA-binding transcription factor activity, RNA polymerase II-specific"/>
    <property type="evidence" value="ECO:0007669"/>
    <property type="project" value="InterPro"/>
</dbReference>
<feature type="region of interest" description="Disordered" evidence="8">
    <location>
        <begin position="758"/>
        <end position="819"/>
    </location>
</feature>
<dbReference type="Gene3D" id="4.10.240.10">
    <property type="entry name" value="Zn(2)-C6 fungal-type DNA-binding domain"/>
    <property type="match status" value="1"/>
</dbReference>
<dbReference type="GO" id="GO:0001216">
    <property type="term" value="F:DNA-binding transcription activator activity"/>
    <property type="evidence" value="ECO:0007669"/>
    <property type="project" value="UniProtKB-ARBA"/>
</dbReference>
<evidence type="ECO:0000256" key="8">
    <source>
        <dbReference type="SAM" id="MobiDB-lite"/>
    </source>
</evidence>